<dbReference type="EMBL" id="CCKQ01013096">
    <property type="protein sequence ID" value="CDW84723.1"/>
    <property type="molecule type" value="Genomic_DNA"/>
</dbReference>
<feature type="compositionally biased region" description="Polar residues" evidence="1">
    <location>
        <begin position="591"/>
        <end position="614"/>
    </location>
</feature>
<name>A0A078AV34_STYLE</name>
<keyword evidence="3" id="KW-1185">Reference proteome</keyword>
<evidence type="ECO:0000313" key="2">
    <source>
        <dbReference type="EMBL" id="CDW84723.1"/>
    </source>
</evidence>
<feature type="compositionally biased region" description="Low complexity" evidence="1">
    <location>
        <begin position="377"/>
        <end position="389"/>
    </location>
</feature>
<organism evidence="2 3">
    <name type="scientific">Stylonychia lemnae</name>
    <name type="common">Ciliate</name>
    <dbReference type="NCBI Taxonomy" id="5949"/>
    <lineage>
        <taxon>Eukaryota</taxon>
        <taxon>Sar</taxon>
        <taxon>Alveolata</taxon>
        <taxon>Ciliophora</taxon>
        <taxon>Intramacronucleata</taxon>
        <taxon>Spirotrichea</taxon>
        <taxon>Stichotrichia</taxon>
        <taxon>Sporadotrichida</taxon>
        <taxon>Oxytrichidae</taxon>
        <taxon>Stylonychinae</taxon>
        <taxon>Stylonychia</taxon>
    </lineage>
</organism>
<dbReference type="AlphaFoldDB" id="A0A078AV34"/>
<feature type="region of interest" description="Disordered" evidence="1">
    <location>
        <begin position="239"/>
        <end position="404"/>
    </location>
</feature>
<feature type="region of interest" description="Disordered" evidence="1">
    <location>
        <begin position="187"/>
        <end position="208"/>
    </location>
</feature>
<feature type="region of interest" description="Disordered" evidence="1">
    <location>
        <begin position="818"/>
        <end position="862"/>
    </location>
</feature>
<evidence type="ECO:0000256" key="1">
    <source>
        <dbReference type="SAM" id="MobiDB-lite"/>
    </source>
</evidence>
<gene>
    <name evidence="2" type="primary">Contig490.g539</name>
    <name evidence="2" type="ORF">STYLEM_13790</name>
</gene>
<proteinExistence type="predicted"/>
<sequence>MESTSKQTSSLIQYSKQNFYITFTLRLIEEKKTSQELIIKLLERKGLYRIYQLMSAVDPSNFKIQLTPSIVMRRLAAKMLIELSFRNEKTQVMLCESFSFTPIKGQVALNPIPQSIQHKLQKDPSILNHIKNCYASISSSEQTKQIEETQHFSQKYWSYPDFQSQKSNNIGINFYKNQNHSLDAISSAGEEDESNYNSRVHEQKVQEDDRGDYYAKLLKEYPDPFDYIIGFHCTSSQEQRRLAGQSPSALPVYSNSKPKQESPKQNDNKHFMSTSLPSNRADKRPKTSENNYTLNYGGNKYQTNQNNGRNTAMNGSHQNGQSEHSNPFVNSLKVPSDSNDQGYIKYNQLTSSSVNENDSDYRKENQENPSGLQSKITTNNNGNGSTTTSMEQIPHQYQSNSTWNPRDLKKEENHQQVITNNTAKLNLNGTGNAYQHKKNDSVIVSHKHYQQASPSIQSIAKIAYQSARKGQFGNQNQPGNYIDLIKFLESTMLSPSIMSMNQSKQVQPSFPDNALFNKSLASMSWEKQQKDQSLYQSISKISSNYYNQGQSSSKKDKISYTNRIKSPSNQSVGKNSQSSSIGRSSVEKKFQPSSISTFQQSKLQTAVHSKKTSNGLGNTLTYSTYKENNNNLRDNSQNQRTGIYQTNQKDANIAQSQYVPTHLRQLDENLNEHQPGQYKPNSTYVDYNPPSRSNKQSISIQMDIQSNAKKVANKTQVQNYISGYSYDSQDIDAQYQSFNPNANQNAQMSFYNQFGQTTDSNQQNYSSVERSANLTHDSRFQGTTEKMDNLRRLSDSIKKKIQEQEYVNQQAKEKMKVKSIHLQSQVPSSNSTYVANTMTNNSSSVGSSTRTSQTRQNNQTTNSSVTGLINQHQYQHQNSNNNNNQSNTKDLNTYFYSQKTQVPTNRPSAPSSNSQHTINNLRQGSTSPMNNKFIQSTYITASQSNQQQQQYHNKSNSLMSMISNQLSQKLNHQDKYMFKSLHA</sequence>
<feature type="compositionally biased region" description="Basic and acidic residues" evidence="1">
    <location>
        <begin position="258"/>
        <end position="270"/>
    </location>
</feature>
<feature type="compositionally biased region" description="Polar residues" evidence="1">
    <location>
        <begin position="395"/>
        <end position="404"/>
    </location>
</feature>
<feature type="compositionally biased region" description="Polar residues" evidence="1">
    <location>
        <begin position="821"/>
        <end position="835"/>
    </location>
</feature>
<feature type="compositionally biased region" description="Polar residues" evidence="1">
    <location>
        <begin position="367"/>
        <end position="376"/>
    </location>
</feature>
<evidence type="ECO:0000313" key="3">
    <source>
        <dbReference type="Proteomes" id="UP000039865"/>
    </source>
</evidence>
<feature type="compositionally biased region" description="Polar residues" evidence="1">
    <location>
        <begin position="288"/>
        <end position="329"/>
    </location>
</feature>
<feature type="compositionally biased region" description="Low complexity" evidence="1">
    <location>
        <begin position="836"/>
        <end position="862"/>
    </location>
</feature>
<feature type="region of interest" description="Disordered" evidence="1">
    <location>
        <begin position="545"/>
        <end position="614"/>
    </location>
</feature>
<protein>
    <submittedName>
        <fullName evidence="2">Uncharacterized protein</fullName>
    </submittedName>
</protein>
<feature type="compositionally biased region" description="Polar residues" evidence="1">
    <location>
        <begin position="559"/>
        <end position="583"/>
    </location>
</feature>
<reference evidence="2 3" key="1">
    <citation type="submission" date="2014-06" db="EMBL/GenBank/DDBJ databases">
        <authorList>
            <person name="Swart Estienne"/>
        </authorList>
    </citation>
    <scope>NUCLEOTIDE SEQUENCE [LARGE SCALE GENOMIC DNA]</scope>
    <source>
        <strain evidence="2 3">130c</strain>
    </source>
</reference>
<feature type="compositionally biased region" description="Basic and acidic residues" evidence="1">
    <location>
        <begin position="199"/>
        <end position="208"/>
    </location>
</feature>
<feature type="region of interest" description="Disordered" evidence="1">
    <location>
        <begin position="900"/>
        <end position="930"/>
    </location>
</feature>
<feature type="compositionally biased region" description="Polar residues" evidence="1">
    <location>
        <begin position="336"/>
        <end position="356"/>
    </location>
</feature>
<dbReference type="Proteomes" id="UP000039865">
    <property type="component" value="Unassembled WGS sequence"/>
</dbReference>
<dbReference type="InParanoid" id="A0A078AV34"/>
<feature type="compositionally biased region" description="Polar residues" evidence="1">
    <location>
        <begin position="245"/>
        <end position="257"/>
    </location>
</feature>
<accession>A0A078AV34</accession>